<organism evidence="4 5">
    <name type="scientific">Acer yangbiense</name>
    <dbReference type="NCBI Taxonomy" id="1000413"/>
    <lineage>
        <taxon>Eukaryota</taxon>
        <taxon>Viridiplantae</taxon>
        <taxon>Streptophyta</taxon>
        <taxon>Embryophyta</taxon>
        <taxon>Tracheophyta</taxon>
        <taxon>Spermatophyta</taxon>
        <taxon>Magnoliopsida</taxon>
        <taxon>eudicotyledons</taxon>
        <taxon>Gunneridae</taxon>
        <taxon>Pentapetalae</taxon>
        <taxon>rosids</taxon>
        <taxon>malvids</taxon>
        <taxon>Sapindales</taxon>
        <taxon>Sapindaceae</taxon>
        <taxon>Hippocastanoideae</taxon>
        <taxon>Acereae</taxon>
        <taxon>Acer</taxon>
    </lineage>
</organism>
<sequence length="712" mass="80462">MYYEDYLRYHKWRTASDDWRYNKVNKVKIICEGLESLPDELRYLCWHGYPLKSLPLKFNPEHLVDLEMPHSKLQHLRKDTKFLGKKLRRIDLGGCRQLTEVLDLSQAINLDRMELGCCSSLTKFPKISSNATLTRLCLTETGIEEVPYSAIKSLSKIVKLYMGSNKRLRNLPSMRHLTSLEKLDLSGCSNITEFPEISGAITDLYLRETSIEEVPYLAIKSLSKIVSLNFSSNTRLKNLPSMRHLTSLETLCLDGCSNITEFPEISGAITFLYLSGTAIEEVPYSAIKSLSKIVELDMRSNTRLRNLPSMCHLTSLQLLNLKGCSNITEFPDVSGEIAILHLSETGIEEVPSFVGRLTNHLDLTLMHCKRLKKVSSSIFQLKLGWGGLDLSGCSKLESFPEVLENEGMLPSSIELLNGIRQLYMRYCKNLESLPNSLCNLSKLEMLGLCGCPGVEKMLENVLLSSPSGLRSLKGLDLSECNMEVLPTALSRLSSLDSLYLRGNEFESLSLELFTSLRKLDISNCKRLRYLQDFPLPSRLEVFVAGNCTSLETGSSMKIDLPPNWYNDKFVGFAMCIVASCKPSNHIVLVSYVKCECKIKDPDCDGQYITFRFPNIVIEHPKSDHVFIKSIMPSSVRVSSESDYSKVFDMTDPIFNPENSFSWQKARFRFSTSESCCKVKSHDVIGKEEEEDCYSESEVSTLCRSGQGRPKVR</sequence>
<dbReference type="PANTHER" id="PTHR45752">
    <property type="entry name" value="LEUCINE-RICH REPEAT-CONTAINING"/>
    <property type="match status" value="1"/>
</dbReference>
<dbReference type="InterPro" id="IPR050715">
    <property type="entry name" value="LRR-SigEffector_domain"/>
</dbReference>
<dbReference type="InterPro" id="IPR045344">
    <property type="entry name" value="C-JID"/>
</dbReference>
<dbReference type="SMART" id="SM00367">
    <property type="entry name" value="LRR_CC"/>
    <property type="match status" value="6"/>
</dbReference>
<gene>
    <name evidence="4" type="ORF">EZV62_022887</name>
</gene>
<keyword evidence="5" id="KW-1185">Reference proteome</keyword>
<evidence type="ECO:0000313" key="5">
    <source>
        <dbReference type="Proteomes" id="UP000323000"/>
    </source>
</evidence>
<dbReference type="AlphaFoldDB" id="A0A5C7H0B6"/>
<feature type="domain" description="C-JID" evidence="3">
    <location>
        <begin position="552"/>
        <end position="606"/>
    </location>
</feature>
<keyword evidence="2" id="KW-0677">Repeat</keyword>
<accession>A0A5C7H0B6</accession>
<dbReference type="InterPro" id="IPR032675">
    <property type="entry name" value="LRR_dom_sf"/>
</dbReference>
<dbReference type="PANTHER" id="PTHR45752:SF194">
    <property type="entry name" value="NB-ARC DOMAIN-CONTAINING PROTEIN"/>
    <property type="match status" value="1"/>
</dbReference>
<keyword evidence="1" id="KW-0433">Leucine-rich repeat</keyword>
<dbReference type="OrthoDB" id="1433308at2759"/>
<dbReference type="Pfam" id="PF20160">
    <property type="entry name" value="C-JID"/>
    <property type="match status" value="1"/>
</dbReference>
<evidence type="ECO:0000256" key="2">
    <source>
        <dbReference type="ARBA" id="ARBA00022737"/>
    </source>
</evidence>
<evidence type="ECO:0000256" key="1">
    <source>
        <dbReference type="ARBA" id="ARBA00022614"/>
    </source>
</evidence>
<dbReference type="InterPro" id="IPR006553">
    <property type="entry name" value="Leu-rich_rpt_Cys-con_subtyp"/>
</dbReference>
<protein>
    <recommendedName>
        <fullName evidence="3">C-JID domain-containing protein</fullName>
    </recommendedName>
</protein>
<evidence type="ECO:0000313" key="4">
    <source>
        <dbReference type="EMBL" id="TXG50363.1"/>
    </source>
</evidence>
<dbReference type="SUPFAM" id="SSF52058">
    <property type="entry name" value="L domain-like"/>
    <property type="match status" value="2"/>
</dbReference>
<dbReference type="Proteomes" id="UP000323000">
    <property type="component" value="Chromosome 11"/>
</dbReference>
<dbReference type="EMBL" id="VAHF01000011">
    <property type="protein sequence ID" value="TXG50363.1"/>
    <property type="molecule type" value="Genomic_DNA"/>
</dbReference>
<name>A0A5C7H0B6_9ROSI</name>
<evidence type="ECO:0000259" key="3">
    <source>
        <dbReference type="Pfam" id="PF20160"/>
    </source>
</evidence>
<reference evidence="5" key="1">
    <citation type="journal article" date="2019" name="Gigascience">
        <title>De novo genome assembly of the endangered Acer yangbiense, a plant species with extremely small populations endemic to Yunnan Province, China.</title>
        <authorList>
            <person name="Yang J."/>
            <person name="Wariss H.M."/>
            <person name="Tao L."/>
            <person name="Zhang R."/>
            <person name="Yun Q."/>
            <person name="Hollingsworth P."/>
            <person name="Dao Z."/>
            <person name="Luo G."/>
            <person name="Guo H."/>
            <person name="Ma Y."/>
            <person name="Sun W."/>
        </authorList>
    </citation>
    <scope>NUCLEOTIDE SEQUENCE [LARGE SCALE GENOMIC DNA]</scope>
    <source>
        <strain evidence="5">cv. Malutang</strain>
    </source>
</reference>
<proteinExistence type="predicted"/>
<dbReference type="Gene3D" id="3.80.10.10">
    <property type="entry name" value="Ribonuclease Inhibitor"/>
    <property type="match status" value="3"/>
</dbReference>
<comment type="caution">
    <text evidence="4">The sequence shown here is derived from an EMBL/GenBank/DDBJ whole genome shotgun (WGS) entry which is preliminary data.</text>
</comment>